<evidence type="ECO:0008006" key="3">
    <source>
        <dbReference type="Google" id="ProtNLM"/>
    </source>
</evidence>
<protein>
    <recommendedName>
        <fullName evidence="3">DUF1493 domain-containing protein</fullName>
    </recommendedName>
</protein>
<sequence length="132" mass="14863">MSHLTWETFEAWVRQRHGTSDQMHLVRTTTLTGDMQLTGDEAVDFIDRCFAAFSIDPGDYSFDRYFLGEGFNLIEVIHMALSKKKRVKYERTPLTLGMLYQAALDGKWNCARLEALGAAPEQDTPPDGGQSG</sequence>
<organism evidence="1 2">
    <name type="scientific">Herbaspirillum aquaticum</name>
    <dbReference type="NCBI Taxonomy" id="568783"/>
    <lineage>
        <taxon>Bacteria</taxon>
        <taxon>Pseudomonadati</taxon>
        <taxon>Pseudomonadota</taxon>
        <taxon>Betaproteobacteria</taxon>
        <taxon>Burkholderiales</taxon>
        <taxon>Oxalobacteraceae</taxon>
        <taxon>Herbaspirillum</taxon>
    </lineage>
</organism>
<dbReference type="EMBL" id="NJGV01000018">
    <property type="protein sequence ID" value="OWY33417.1"/>
    <property type="molecule type" value="Genomic_DNA"/>
</dbReference>
<keyword evidence="2" id="KW-1185">Reference proteome</keyword>
<dbReference type="Proteomes" id="UP000214747">
    <property type="component" value="Unassembled WGS sequence"/>
</dbReference>
<dbReference type="Pfam" id="PF07377">
    <property type="entry name" value="DUF1493"/>
    <property type="match status" value="1"/>
</dbReference>
<evidence type="ECO:0000313" key="2">
    <source>
        <dbReference type="Proteomes" id="UP000214747"/>
    </source>
</evidence>
<proteinExistence type="predicted"/>
<gene>
    <name evidence="1" type="ORF">CEJ45_17000</name>
</gene>
<dbReference type="InterPro" id="IPR010862">
    <property type="entry name" value="DUF1493"/>
</dbReference>
<name>A0A225SQT8_9BURK</name>
<dbReference type="AlphaFoldDB" id="A0A225SQT8"/>
<comment type="caution">
    <text evidence="1">The sequence shown here is derived from an EMBL/GenBank/DDBJ whole genome shotgun (WGS) entry which is preliminary data.</text>
</comment>
<reference evidence="1 2" key="1">
    <citation type="journal article" date="2010" name="Int. J. Syst. Evol. Microbiol.">
        <title>Reclassification of Herbaspirillum putei as a later heterotypic synonym of Herbaspirillum huttiense, with the description of H. huttiense subsp. huttiense subsp. nov. and H. huttiense subsp. putei subsp. nov., comb. nov., and description of Herbaspirillum aquaticum sp. nov.</title>
        <authorList>
            <person name="Dobritsa A.P."/>
            <person name="Reddy M.C."/>
            <person name="Samadpour M."/>
        </authorList>
    </citation>
    <scope>NUCLEOTIDE SEQUENCE [LARGE SCALE GENOMIC DNA]</scope>
    <source>
        <strain evidence="1 2">IEH 4430</strain>
    </source>
</reference>
<evidence type="ECO:0000313" key="1">
    <source>
        <dbReference type="EMBL" id="OWY33417.1"/>
    </source>
</evidence>
<dbReference type="RefSeq" id="WP_088756227.1">
    <property type="nucleotide sequence ID" value="NZ_NJGV01000018.1"/>
</dbReference>
<accession>A0A225SQT8</accession>